<dbReference type="GO" id="GO:0000166">
    <property type="term" value="F:nucleotide binding"/>
    <property type="evidence" value="ECO:0007669"/>
    <property type="project" value="UniProtKB-KW"/>
</dbReference>
<evidence type="ECO:0000259" key="5">
    <source>
        <dbReference type="Pfam" id="PF23559"/>
    </source>
</evidence>
<dbReference type="Gramene" id="Tc09v2_t014750.1">
    <property type="protein sequence ID" value="Tc09v2_p014750.1"/>
    <property type="gene ID" value="Tc09v2_g014750"/>
</dbReference>
<dbReference type="Pfam" id="PF18052">
    <property type="entry name" value="Rx_N"/>
    <property type="match status" value="1"/>
</dbReference>
<dbReference type="Proteomes" id="UP000694886">
    <property type="component" value="Chromosome 9"/>
</dbReference>
<dbReference type="KEGG" id="tcc:18589264"/>
<dbReference type="GO" id="GO:0006952">
    <property type="term" value="P:defense response"/>
    <property type="evidence" value="ECO:0007669"/>
    <property type="project" value="UniProtKB-KW"/>
</dbReference>
<dbReference type="InterPro" id="IPR038005">
    <property type="entry name" value="RX-like_CC"/>
</dbReference>
<keyword evidence="3" id="KW-0611">Plant defense</keyword>
<evidence type="ECO:0000313" key="6">
    <source>
        <dbReference type="Proteomes" id="UP000694886"/>
    </source>
</evidence>
<keyword evidence="2" id="KW-0547">Nucleotide-binding</keyword>
<dbReference type="InterPro" id="IPR058922">
    <property type="entry name" value="WHD_DRP"/>
</dbReference>
<proteinExistence type="predicted"/>
<gene>
    <name evidence="7" type="primary">LOC18589264</name>
</gene>
<keyword evidence="1" id="KW-0677">Repeat</keyword>
<evidence type="ECO:0000256" key="3">
    <source>
        <dbReference type="ARBA" id="ARBA00022821"/>
    </source>
</evidence>
<dbReference type="InterPro" id="IPR041118">
    <property type="entry name" value="Rx_N"/>
</dbReference>
<protein>
    <submittedName>
        <fullName evidence="7">Probable disease resistance protein At1g58390</fullName>
    </submittedName>
</protein>
<dbReference type="Gene3D" id="1.20.5.4130">
    <property type="match status" value="1"/>
</dbReference>
<evidence type="ECO:0000256" key="1">
    <source>
        <dbReference type="ARBA" id="ARBA00022737"/>
    </source>
</evidence>
<dbReference type="InterPro" id="IPR036388">
    <property type="entry name" value="WH-like_DNA-bd_sf"/>
</dbReference>
<sequence>MAEVAVSIVIALFDEKLELLRVLHKEVEDIKVELEFIASFLKEADARASKADHTDSVLKTWVKYVREAAFQIEDIVDEYMLHLEEHRDQRGCMASFQRIARLIKNLKKRHGIASRIQDMKRLVLELGRKRERYGFNLLEQGERSCSGAENNTMRDPRVGIHFVSNDSLVGIESPKNELISMLEQRVSTRMVISFVGMGRIEDHSINYARLIRLWAVDGFSKRKQGMTLEEVAREYLIKLNHRNLIQVAQIDSIGRVRECRVHDLMREVILSKSEELSLIQTQPGYLTATDGIGRHLSISNRANNSSMSLKSLSSPPSLLQNLRLHGRLSTLHDWISNLENLVRVGLQWTRISYHSYKILGALPKLLYPYLYKGYDGGELHLEE</sequence>
<evidence type="ECO:0000313" key="7">
    <source>
        <dbReference type="RefSeq" id="XP_017982316.1"/>
    </source>
</evidence>
<feature type="domain" description="Disease resistance N-terminal" evidence="4">
    <location>
        <begin position="5"/>
        <end position="93"/>
    </location>
</feature>
<dbReference type="RefSeq" id="XP_017982316.1">
    <property type="nucleotide sequence ID" value="XM_018126827.1"/>
</dbReference>
<dbReference type="CDD" id="cd14798">
    <property type="entry name" value="RX-CC_like"/>
    <property type="match status" value="1"/>
</dbReference>
<name>A0AB32WXB2_THECC</name>
<dbReference type="AlphaFoldDB" id="A0AB32WXB2"/>
<evidence type="ECO:0000256" key="2">
    <source>
        <dbReference type="ARBA" id="ARBA00022741"/>
    </source>
</evidence>
<feature type="domain" description="Disease resistance protein winged helix" evidence="5">
    <location>
        <begin position="201"/>
        <end position="269"/>
    </location>
</feature>
<reference evidence="6" key="1">
    <citation type="journal article" date="1997" name="Nucleic Acids Res.">
        <title>tRNAscan-SE: a program for improved detection of transfer RNA genes in genomic sequence.</title>
        <authorList>
            <person name="Lowe T.M."/>
            <person name="Eddy S.R."/>
        </authorList>
    </citation>
    <scope>NUCLEOTIDE SEQUENCE [LARGE SCALE GENOMIC DNA]</scope>
    <source>
        <strain evidence="6">r\B97-61/B2</strain>
    </source>
</reference>
<organism evidence="6 7">
    <name type="scientific">Theobroma cacao</name>
    <name type="common">Cacao</name>
    <name type="synonym">Cocoa</name>
    <dbReference type="NCBI Taxonomy" id="3641"/>
    <lineage>
        <taxon>Eukaryota</taxon>
        <taxon>Viridiplantae</taxon>
        <taxon>Streptophyta</taxon>
        <taxon>Embryophyta</taxon>
        <taxon>Tracheophyta</taxon>
        <taxon>Spermatophyta</taxon>
        <taxon>Magnoliopsida</taxon>
        <taxon>eudicotyledons</taxon>
        <taxon>Gunneridae</taxon>
        <taxon>Pentapetalae</taxon>
        <taxon>rosids</taxon>
        <taxon>malvids</taxon>
        <taxon>Malvales</taxon>
        <taxon>Malvaceae</taxon>
        <taxon>Byttnerioideae</taxon>
        <taxon>Theobroma</taxon>
    </lineage>
</organism>
<dbReference type="Gene3D" id="1.10.10.10">
    <property type="entry name" value="Winged helix-like DNA-binding domain superfamily/Winged helix DNA-binding domain"/>
    <property type="match status" value="1"/>
</dbReference>
<dbReference type="PANTHER" id="PTHR19338:SF32">
    <property type="entry name" value="OS06G0287500 PROTEIN"/>
    <property type="match status" value="1"/>
</dbReference>
<dbReference type="PANTHER" id="PTHR19338">
    <property type="entry name" value="TRANSLOCASE OF INNER MITOCHONDRIAL MEMBRANE 13 HOMOLOG"/>
    <property type="match status" value="1"/>
</dbReference>
<accession>A0AB32WXB2</accession>
<dbReference type="Pfam" id="PF23559">
    <property type="entry name" value="WHD_DRP"/>
    <property type="match status" value="1"/>
</dbReference>
<dbReference type="GeneID" id="18589264"/>
<evidence type="ECO:0000259" key="4">
    <source>
        <dbReference type="Pfam" id="PF18052"/>
    </source>
</evidence>
<reference evidence="7" key="2">
    <citation type="submission" date="2025-08" db="UniProtKB">
        <authorList>
            <consortium name="RefSeq"/>
        </authorList>
    </citation>
    <scope>IDENTIFICATION</scope>
</reference>